<proteinExistence type="predicted"/>
<reference evidence="3" key="1">
    <citation type="journal article" date="2019" name="Int. J. Syst. Evol. Microbiol.">
        <title>The Global Catalogue of Microorganisms (GCM) 10K type strain sequencing project: providing services to taxonomists for standard genome sequencing and annotation.</title>
        <authorList>
            <consortium name="The Broad Institute Genomics Platform"/>
            <consortium name="The Broad Institute Genome Sequencing Center for Infectious Disease"/>
            <person name="Wu L."/>
            <person name="Ma J."/>
        </authorList>
    </citation>
    <scope>NUCLEOTIDE SEQUENCE [LARGE SCALE GENOMIC DNA]</scope>
    <source>
        <strain evidence="3">KCTC 52127</strain>
    </source>
</reference>
<evidence type="ECO:0000313" key="2">
    <source>
        <dbReference type="EMBL" id="MFD2568729.1"/>
    </source>
</evidence>
<dbReference type="RefSeq" id="WP_379667436.1">
    <property type="nucleotide sequence ID" value="NZ_JBHULH010000012.1"/>
</dbReference>
<comment type="caution">
    <text evidence="2">The sequence shown here is derived from an EMBL/GenBank/DDBJ whole genome shotgun (WGS) entry which is preliminary data.</text>
</comment>
<protein>
    <recommendedName>
        <fullName evidence="4">Transcriptional regulator</fullName>
    </recommendedName>
</protein>
<evidence type="ECO:0000256" key="1">
    <source>
        <dbReference type="SAM" id="Coils"/>
    </source>
</evidence>
<dbReference type="EMBL" id="JBHULH010000012">
    <property type="protein sequence ID" value="MFD2568729.1"/>
    <property type="molecule type" value="Genomic_DNA"/>
</dbReference>
<accession>A0ABW5LWX3</accession>
<feature type="coiled-coil region" evidence="1">
    <location>
        <begin position="93"/>
        <end position="120"/>
    </location>
</feature>
<keyword evidence="1" id="KW-0175">Coiled coil</keyword>
<sequence>MVNKFTSIKERVIEVAESQSGSKEQFFRNIGMTSASFRGKAKDSPLNSNAIANIITKYPKVDLYWLLTGEKEETSTSIVNEPGVEYKTAQDICKEKDEIIKMLKSQIKDLKADKEDLKKLLGLTRGKK</sequence>
<name>A0ABW5LWX3_9FLAO</name>
<evidence type="ECO:0000313" key="3">
    <source>
        <dbReference type="Proteomes" id="UP001597508"/>
    </source>
</evidence>
<dbReference type="Proteomes" id="UP001597508">
    <property type="component" value="Unassembled WGS sequence"/>
</dbReference>
<gene>
    <name evidence="2" type="ORF">ACFSRZ_15245</name>
</gene>
<keyword evidence="3" id="KW-1185">Reference proteome</keyword>
<organism evidence="2 3">
    <name type="scientific">Pseudotenacibaculum haliotis</name>
    <dbReference type="NCBI Taxonomy" id="1862138"/>
    <lineage>
        <taxon>Bacteria</taxon>
        <taxon>Pseudomonadati</taxon>
        <taxon>Bacteroidota</taxon>
        <taxon>Flavobacteriia</taxon>
        <taxon>Flavobacteriales</taxon>
        <taxon>Flavobacteriaceae</taxon>
        <taxon>Pseudotenacibaculum</taxon>
    </lineage>
</organism>
<evidence type="ECO:0008006" key="4">
    <source>
        <dbReference type="Google" id="ProtNLM"/>
    </source>
</evidence>